<dbReference type="KEGG" id="nzl:D0T92_00670"/>
<gene>
    <name evidence="1" type="ORF">D0T92_00670</name>
</gene>
<name>A0A5J6PY34_9NEIS</name>
<dbReference type="AlphaFoldDB" id="A0A5J6PY34"/>
<accession>A0A5J6PY34</accession>
<sequence length="88" mass="10200">MKKYFCMALLFLYACHQHEVKVKALKNVAAYSSKDASYSHVDFVIPKDSLCFLGREQYGKTDRFVEIRCENGLEGLIIEEEAFKPIHH</sequence>
<dbReference type="OrthoDB" id="8602220at2"/>
<evidence type="ECO:0000313" key="2">
    <source>
        <dbReference type="Proteomes" id="UP000325713"/>
    </source>
</evidence>
<dbReference type="EMBL" id="CP031700">
    <property type="protein sequence ID" value="QEY27086.1"/>
    <property type="molecule type" value="Genomic_DNA"/>
</dbReference>
<reference evidence="1 2" key="1">
    <citation type="submission" date="2018-08" db="EMBL/GenBank/DDBJ databases">
        <title>Neisseria zalophi ATCC BAA-2455 complete genome.</title>
        <authorList>
            <person name="Veseli I.A."/>
            <person name="Buttler R."/>
            <person name="Mascarenhas dos Santos A.C."/>
            <person name="Pombert J.-F."/>
        </authorList>
    </citation>
    <scope>NUCLEOTIDE SEQUENCE [LARGE SCALE GENOMIC DNA]</scope>
    <source>
        <strain evidence="1 2">ATCC BAA-2455</strain>
    </source>
</reference>
<keyword evidence="2" id="KW-1185">Reference proteome</keyword>
<evidence type="ECO:0000313" key="1">
    <source>
        <dbReference type="EMBL" id="QEY27086.1"/>
    </source>
</evidence>
<organism evidence="1 2">
    <name type="scientific">Neisseria zalophi</name>
    <dbReference type="NCBI Taxonomy" id="640030"/>
    <lineage>
        <taxon>Bacteria</taxon>
        <taxon>Pseudomonadati</taxon>
        <taxon>Pseudomonadota</taxon>
        <taxon>Betaproteobacteria</taxon>
        <taxon>Neisseriales</taxon>
        <taxon>Neisseriaceae</taxon>
        <taxon>Neisseria</taxon>
    </lineage>
</organism>
<dbReference type="PROSITE" id="PS51257">
    <property type="entry name" value="PROKAR_LIPOPROTEIN"/>
    <property type="match status" value="1"/>
</dbReference>
<protein>
    <submittedName>
        <fullName evidence="1">DNA mismatch repair protein MutS</fullName>
    </submittedName>
</protein>
<dbReference type="Proteomes" id="UP000325713">
    <property type="component" value="Chromosome"/>
</dbReference>
<proteinExistence type="predicted"/>